<dbReference type="InterPro" id="IPR021109">
    <property type="entry name" value="Peptidase_aspartic_dom_sf"/>
</dbReference>
<dbReference type="OrthoDB" id="1938670at2759"/>
<protein>
    <submittedName>
        <fullName evidence="2">Uncharacterized protein</fullName>
    </submittedName>
</protein>
<reference evidence="2" key="1">
    <citation type="submission" date="2021-08" db="EMBL/GenBank/DDBJ databases">
        <title>WGS assembly of Ceratopteris richardii.</title>
        <authorList>
            <person name="Marchant D.B."/>
            <person name="Chen G."/>
            <person name="Jenkins J."/>
            <person name="Shu S."/>
            <person name="Leebens-Mack J."/>
            <person name="Grimwood J."/>
            <person name="Schmutz J."/>
            <person name="Soltis P."/>
            <person name="Soltis D."/>
            <person name="Chen Z.-H."/>
        </authorList>
    </citation>
    <scope>NUCLEOTIDE SEQUENCE</scope>
    <source>
        <strain evidence="2">Whitten #5841</strain>
        <tissue evidence="2">Leaf</tissue>
    </source>
</reference>
<gene>
    <name evidence="2" type="ORF">KP509_35G067500</name>
</gene>
<dbReference type="Gene3D" id="2.40.70.10">
    <property type="entry name" value="Acid Proteases"/>
    <property type="match status" value="1"/>
</dbReference>
<feature type="compositionally biased region" description="Basic and acidic residues" evidence="1">
    <location>
        <begin position="139"/>
        <end position="156"/>
    </location>
</feature>
<comment type="caution">
    <text evidence="2">The sequence shown here is derived from an EMBL/GenBank/DDBJ whole genome shotgun (WGS) entry which is preliminary data.</text>
</comment>
<evidence type="ECO:0000313" key="3">
    <source>
        <dbReference type="Proteomes" id="UP000825935"/>
    </source>
</evidence>
<dbReference type="PANTHER" id="PTHR15503">
    <property type="entry name" value="LDOC1 RELATED"/>
    <property type="match status" value="1"/>
</dbReference>
<dbReference type="CDD" id="cd00303">
    <property type="entry name" value="retropepsin_like"/>
    <property type="match status" value="1"/>
</dbReference>
<organism evidence="2 3">
    <name type="scientific">Ceratopteris richardii</name>
    <name type="common">Triangle waterfern</name>
    <dbReference type="NCBI Taxonomy" id="49495"/>
    <lineage>
        <taxon>Eukaryota</taxon>
        <taxon>Viridiplantae</taxon>
        <taxon>Streptophyta</taxon>
        <taxon>Embryophyta</taxon>
        <taxon>Tracheophyta</taxon>
        <taxon>Polypodiopsida</taxon>
        <taxon>Polypodiidae</taxon>
        <taxon>Polypodiales</taxon>
        <taxon>Pteridineae</taxon>
        <taxon>Pteridaceae</taxon>
        <taxon>Parkerioideae</taxon>
        <taxon>Ceratopteris</taxon>
    </lineage>
</organism>
<accession>A0A8T2QI05</accession>
<dbReference type="Pfam" id="PF13975">
    <property type="entry name" value="gag-asp_proteas"/>
    <property type="match status" value="1"/>
</dbReference>
<keyword evidence="3" id="KW-1185">Reference proteome</keyword>
<evidence type="ECO:0000313" key="2">
    <source>
        <dbReference type="EMBL" id="KAH7283244.1"/>
    </source>
</evidence>
<feature type="compositionally biased region" description="Polar residues" evidence="1">
    <location>
        <begin position="124"/>
        <end position="137"/>
    </location>
</feature>
<feature type="compositionally biased region" description="Basic and acidic residues" evidence="1">
    <location>
        <begin position="294"/>
        <end position="303"/>
    </location>
</feature>
<name>A0A8T2QI05_CERRI</name>
<proteinExistence type="predicted"/>
<dbReference type="AlphaFoldDB" id="A0A8T2QI05"/>
<feature type="region of interest" description="Disordered" evidence="1">
    <location>
        <begin position="281"/>
        <end position="303"/>
    </location>
</feature>
<feature type="region of interest" description="Disordered" evidence="1">
    <location>
        <begin position="124"/>
        <end position="186"/>
    </location>
</feature>
<sequence>MYFWGTFGNKRKAVLVDSGATHNFMSPECAASLQLALSKLPEMSVTFAQGRDDNVKIALNVRMTVGEWSAKLDFLVVPLESFDVIVGLSFMDRYMVSLLGKKIDKLLLDMQGNIVVVDCYRTQGKQENGDNPGSNPQEIKAKESTPPTSREELDRQRKGKTPMHQEGASSSSQNKGNKAVNLPSGKLKSVAAVTRAVNKQQTQGPMTAKQVEKAMKQGAQAHLCLIKCNHIDIEEQESNKMKVGDQRVQEVLREFQDVLPSQLPSGLPPLRQVQHRIEVMPGQAPPAKAPYRMNETDLKELKR</sequence>
<dbReference type="SUPFAM" id="SSF50630">
    <property type="entry name" value="Acid proteases"/>
    <property type="match status" value="1"/>
</dbReference>
<feature type="compositionally biased region" description="Polar residues" evidence="1">
    <location>
        <begin position="167"/>
        <end position="176"/>
    </location>
</feature>
<dbReference type="PANTHER" id="PTHR15503:SF45">
    <property type="entry name" value="RNA-DIRECTED DNA POLYMERASE HOMOLOG"/>
    <property type="match status" value="1"/>
</dbReference>
<evidence type="ECO:0000256" key="1">
    <source>
        <dbReference type="SAM" id="MobiDB-lite"/>
    </source>
</evidence>
<dbReference type="Proteomes" id="UP000825935">
    <property type="component" value="Chromosome 35"/>
</dbReference>
<dbReference type="InterPro" id="IPR032567">
    <property type="entry name" value="RTL1-rel"/>
</dbReference>
<dbReference type="EMBL" id="CM035440">
    <property type="protein sequence ID" value="KAH7283244.1"/>
    <property type="molecule type" value="Genomic_DNA"/>
</dbReference>